<sequence>MIKKVYARDEKGFNCDGERKKHTGGARKTPCLAHKNQWFIIEYPYFLDHVSTPPAARKGEHRRPLAERLKKPMAVI</sequence>
<reference evidence="1" key="1">
    <citation type="submission" date="2009-09" db="EMBL/GenBank/DDBJ databases">
        <authorList>
            <person name="Weinstock G."/>
            <person name="Sodergren E."/>
            <person name="Clifton S."/>
            <person name="Fulton L."/>
            <person name="Fulton B."/>
            <person name="Courtney L."/>
            <person name="Fronick C."/>
            <person name="Harrison M."/>
            <person name="Strong C."/>
            <person name="Farmer C."/>
            <person name="Delahaunty K."/>
            <person name="Markovic C."/>
            <person name="Hall O."/>
            <person name="Minx P."/>
            <person name="Tomlinson C."/>
            <person name="Mitreva M."/>
            <person name="Nelson J."/>
            <person name="Hou S."/>
            <person name="Wollam A."/>
            <person name="Pepin K.H."/>
            <person name="Johnson M."/>
            <person name="Bhonagiri V."/>
            <person name="Nash W.E."/>
            <person name="Warren W."/>
            <person name="Chinwalla A."/>
            <person name="Mardis E.R."/>
            <person name="Wilson R.K."/>
        </authorList>
    </citation>
    <scope>NUCLEOTIDE SEQUENCE [LARGE SCALE GENOMIC DNA]</scope>
    <source>
        <strain evidence="1">ATCC 51259</strain>
    </source>
</reference>
<dbReference type="EMBL" id="ACIJ02000018">
    <property type="protein sequence ID" value="EEX71991.1"/>
    <property type="molecule type" value="Genomic_DNA"/>
</dbReference>
<accession>C9LH33</accession>
<dbReference type="STRING" id="626522.GCWU000325_01534"/>
<gene>
    <name evidence="1" type="ORF">GCWU000325_01534</name>
</gene>
<evidence type="ECO:0000313" key="1">
    <source>
        <dbReference type="EMBL" id="EEX71991.1"/>
    </source>
</evidence>
<dbReference type="AlphaFoldDB" id="C9LH33"/>
<comment type="caution">
    <text evidence="1">The sequence shown here is derived from an EMBL/GenBank/DDBJ whole genome shotgun (WGS) entry which is preliminary data.</text>
</comment>
<dbReference type="HOGENOM" id="CLU_2651460_0_0_10"/>
<protein>
    <submittedName>
        <fullName evidence="1">Uncharacterized protein</fullName>
    </submittedName>
</protein>
<evidence type="ECO:0000313" key="2">
    <source>
        <dbReference type="Proteomes" id="UP000003460"/>
    </source>
</evidence>
<keyword evidence="2" id="KW-1185">Reference proteome</keyword>
<proteinExistence type="predicted"/>
<name>C9LH33_9BACT</name>
<organism evidence="1 2">
    <name type="scientific">Alloprevotella tannerae ATCC 51259</name>
    <dbReference type="NCBI Taxonomy" id="626522"/>
    <lineage>
        <taxon>Bacteria</taxon>
        <taxon>Pseudomonadati</taxon>
        <taxon>Bacteroidota</taxon>
        <taxon>Bacteroidia</taxon>
        <taxon>Bacteroidales</taxon>
        <taxon>Prevotellaceae</taxon>
        <taxon>Alloprevotella</taxon>
    </lineage>
</organism>
<dbReference type="Proteomes" id="UP000003460">
    <property type="component" value="Unassembled WGS sequence"/>
</dbReference>